<dbReference type="InterPro" id="IPR014001">
    <property type="entry name" value="Helicase_ATP-bd"/>
</dbReference>
<dbReference type="PANTHER" id="PTHR45766:SF6">
    <property type="entry name" value="SWI_SNF-RELATED MATRIX-ASSOCIATED ACTIN-DEPENDENT REGULATOR OF CHROMATIN SUBFAMILY A-LIKE PROTEIN 1"/>
    <property type="match status" value="1"/>
</dbReference>
<evidence type="ECO:0000313" key="12">
    <source>
        <dbReference type="EMBL" id="CAB3266381.1"/>
    </source>
</evidence>
<dbReference type="InterPro" id="IPR027417">
    <property type="entry name" value="P-loop_NTPase"/>
</dbReference>
<feature type="domain" description="HARP" evidence="11">
    <location>
        <begin position="52"/>
        <end position="140"/>
    </location>
</feature>
<dbReference type="PANTHER" id="PTHR45766">
    <property type="entry name" value="DNA ANNEALING HELICASE AND ENDONUCLEASE ZRANB3 FAMILY MEMBER"/>
    <property type="match status" value="1"/>
</dbReference>
<evidence type="ECO:0000256" key="8">
    <source>
        <dbReference type="SAM" id="MobiDB-lite"/>
    </source>
</evidence>
<dbReference type="SUPFAM" id="SSF52540">
    <property type="entry name" value="P-loop containing nucleoside triphosphate hydrolases"/>
    <property type="match status" value="2"/>
</dbReference>
<dbReference type="CDD" id="cd18010">
    <property type="entry name" value="DEXHc_HARP_SMARCAL1"/>
    <property type="match status" value="1"/>
</dbReference>
<dbReference type="EMBL" id="LR790519">
    <property type="protein sequence ID" value="CAB3266381.1"/>
    <property type="molecule type" value="mRNA"/>
</dbReference>
<dbReference type="Pfam" id="PF00176">
    <property type="entry name" value="SNF2-rel_dom"/>
    <property type="match status" value="1"/>
</dbReference>
<gene>
    <name evidence="12" type="primary">Smarcal1</name>
</gene>
<dbReference type="FunFam" id="3.40.50.300:FF:003021">
    <property type="entry name" value="Uncharacterized protein (Fragment)"/>
    <property type="match status" value="1"/>
</dbReference>
<evidence type="ECO:0000259" key="9">
    <source>
        <dbReference type="PROSITE" id="PS51192"/>
    </source>
</evidence>
<evidence type="ECO:0000256" key="6">
    <source>
        <dbReference type="ARBA" id="ARBA00031896"/>
    </source>
</evidence>
<dbReference type="Gene3D" id="3.40.50.10810">
    <property type="entry name" value="Tandem AAA-ATPase domain"/>
    <property type="match status" value="1"/>
</dbReference>
<name>A0A6F9DT70_9ASCI</name>
<dbReference type="Gene3D" id="3.40.50.300">
    <property type="entry name" value="P-loop containing nucleotide triphosphate hydrolases"/>
    <property type="match status" value="1"/>
</dbReference>
<feature type="domain" description="Helicase ATP-binding" evidence="9">
    <location>
        <begin position="257"/>
        <end position="415"/>
    </location>
</feature>
<feature type="domain" description="HARP" evidence="11">
    <location>
        <begin position="140"/>
        <end position="212"/>
    </location>
</feature>
<dbReference type="PROSITE" id="PS51194">
    <property type="entry name" value="HELICASE_CTER"/>
    <property type="match status" value="1"/>
</dbReference>
<dbReference type="GO" id="GO:0005524">
    <property type="term" value="F:ATP binding"/>
    <property type="evidence" value="ECO:0007669"/>
    <property type="project" value="InterPro"/>
</dbReference>
<dbReference type="SMART" id="SM00487">
    <property type="entry name" value="DEXDc"/>
    <property type="match status" value="1"/>
</dbReference>
<dbReference type="InterPro" id="IPR010003">
    <property type="entry name" value="HARP_dom"/>
</dbReference>
<dbReference type="GO" id="GO:0006281">
    <property type="term" value="P:DNA repair"/>
    <property type="evidence" value="ECO:0007669"/>
    <property type="project" value="TreeGrafter"/>
</dbReference>
<keyword evidence="3" id="KW-0378">Hydrolase</keyword>
<evidence type="ECO:0000256" key="1">
    <source>
        <dbReference type="ARBA" id="ARBA00004123"/>
    </source>
</evidence>
<organism evidence="12">
    <name type="scientific">Phallusia mammillata</name>
    <dbReference type="NCBI Taxonomy" id="59560"/>
    <lineage>
        <taxon>Eukaryota</taxon>
        <taxon>Metazoa</taxon>
        <taxon>Chordata</taxon>
        <taxon>Tunicata</taxon>
        <taxon>Ascidiacea</taxon>
        <taxon>Phlebobranchia</taxon>
        <taxon>Ascidiidae</taxon>
        <taxon>Phallusia</taxon>
    </lineage>
</organism>
<keyword evidence="4" id="KW-0539">Nucleus</keyword>
<dbReference type="GO" id="GO:0031297">
    <property type="term" value="P:replication fork processing"/>
    <property type="evidence" value="ECO:0007669"/>
    <property type="project" value="TreeGrafter"/>
</dbReference>
<protein>
    <recommendedName>
        <fullName evidence="2">SWI/SNF-related matrix-associated actin-dependent regulator of chromatin subfamily A-like protein 1</fullName>
    </recommendedName>
    <alternativeName>
        <fullName evidence="6">HepA-related protein</fullName>
    </alternativeName>
    <alternativeName>
        <fullName evidence="5">Sucrose nonfermenting protein 2-like 1</fullName>
    </alternativeName>
</protein>
<dbReference type="Pfam" id="PF00271">
    <property type="entry name" value="Helicase_C"/>
    <property type="match status" value="1"/>
</dbReference>
<evidence type="ECO:0000259" key="10">
    <source>
        <dbReference type="PROSITE" id="PS51194"/>
    </source>
</evidence>
<feature type="compositionally biased region" description="Polar residues" evidence="8">
    <location>
        <begin position="733"/>
        <end position="742"/>
    </location>
</feature>
<comment type="subcellular location">
    <subcellularLocation>
        <location evidence="1">Nucleus</location>
    </subcellularLocation>
</comment>
<evidence type="ECO:0000256" key="7">
    <source>
        <dbReference type="PROSITE-ProRule" id="PRU00800"/>
    </source>
</evidence>
<dbReference type="PROSITE" id="PS51192">
    <property type="entry name" value="HELICASE_ATP_BIND_1"/>
    <property type="match status" value="1"/>
</dbReference>
<dbReference type="Pfam" id="PF07443">
    <property type="entry name" value="HARP"/>
    <property type="match status" value="2"/>
</dbReference>
<reference evidence="12" key="1">
    <citation type="submission" date="2020-04" db="EMBL/GenBank/DDBJ databases">
        <authorList>
            <person name="Neveu A P."/>
        </authorList>
    </citation>
    <scope>NUCLEOTIDE SEQUENCE</scope>
    <source>
        <tissue evidence="12">Whole embryo</tissue>
    </source>
</reference>
<feature type="region of interest" description="Disordered" evidence="8">
    <location>
        <begin position="732"/>
        <end position="800"/>
    </location>
</feature>
<evidence type="ECO:0000256" key="4">
    <source>
        <dbReference type="ARBA" id="ARBA00023242"/>
    </source>
</evidence>
<evidence type="ECO:0000256" key="2">
    <source>
        <dbReference type="ARBA" id="ARBA00020162"/>
    </source>
</evidence>
<proteinExistence type="evidence at transcript level"/>
<sequence length="800" mass="90331">MSGITKEQQERMEASRQRALAIKAAKLASADKHTNQLNTLKAKTVAKSQSIAKSSIASPFKCSAIGGNRFLVCCAYNAKYVTIFKSISSRRFDPESKGWSFDMDDFTALENKLKNIGQVLPNLNNGVLVKSTESTLSTVPLNDVCRGLCVLICRQRFEIDIPYNNICIEMFKTQPSREYDAKTRRWNFALSDYPKLMSGLAKEASIYVEPLSSTVLQVFKDQMLGKQAEISKPEFDLFDIDQKIVSSLMPFQKDGVNFAISRNGRILLADDMGLGKTVQSICIAAYYMEKWPLLIICPSSVRLMWKEALLKWLPSQVFDDDIQLVLTGRDFTSEEYKVTIVSYDLLNKKQKQFASKQYGVVILDESHFIKNFKTARAKAATAVLKNAQHVLLLSGTPALSRPAELYTQLSVVRPDLFPYFHDFGVRYCAAKKNPWGWEYTGSSNMNELRLVLQETIMLRRTKEDVLTQLPPKLRRSVALDVGKVKTSSQQQKAIEEVKNAVKQKGLSALEKHGILLQYFNETAHLKLPAVKAYVVDMLESDRKFLLFAHHKMVLDSIGQDLDKKKCEYIRIDGNTPSERRQREVTRFQEKSCCKVALLSITAANMGITLNAASLVIFAELFWNPGILVQAEDRCYRIGQRDVVNVHYLVAKGTADDYIWQMVKDKLEVLGKAGLNKTNFEDAESHVAKVPKQNDLLNYFQVSRDANENPAEVGDDVTDEDLLLLEALEKVESNSDSTPLTTSEHGRKGCDVIETDDRPRPQTLKREKKINGGQSREKRRKTRKSPVKNNTASAKVPPTWP</sequence>
<dbReference type="GO" id="GO:0043596">
    <property type="term" value="C:nuclear replication fork"/>
    <property type="evidence" value="ECO:0007669"/>
    <property type="project" value="TreeGrafter"/>
</dbReference>
<feature type="compositionally biased region" description="Basic residues" evidence="8">
    <location>
        <begin position="776"/>
        <end position="785"/>
    </location>
</feature>
<evidence type="ECO:0000256" key="3">
    <source>
        <dbReference type="ARBA" id="ARBA00022801"/>
    </source>
</evidence>
<dbReference type="InterPro" id="IPR038718">
    <property type="entry name" value="SNF2-like_sf"/>
</dbReference>
<evidence type="ECO:0000256" key="5">
    <source>
        <dbReference type="ARBA" id="ARBA00029621"/>
    </source>
</evidence>
<dbReference type="SMART" id="SM00490">
    <property type="entry name" value="HELICc"/>
    <property type="match status" value="1"/>
</dbReference>
<dbReference type="InterPro" id="IPR001650">
    <property type="entry name" value="Helicase_C-like"/>
</dbReference>
<dbReference type="InterPro" id="IPR049730">
    <property type="entry name" value="SNF2/RAD54-like_C"/>
</dbReference>
<feature type="compositionally biased region" description="Basic and acidic residues" evidence="8">
    <location>
        <begin position="743"/>
        <end position="759"/>
    </location>
</feature>
<dbReference type="PROSITE" id="PS51467">
    <property type="entry name" value="HARP"/>
    <property type="match status" value="2"/>
</dbReference>
<feature type="domain" description="Helicase C-terminal" evidence="10">
    <location>
        <begin position="529"/>
        <end position="685"/>
    </location>
</feature>
<evidence type="ECO:0000259" key="11">
    <source>
        <dbReference type="PROSITE" id="PS51467"/>
    </source>
</evidence>
<dbReference type="CDD" id="cd18793">
    <property type="entry name" value="SF2_C_SNF"/>
    <property type="match status" value="1"/>
</dbReference>
<accession>A0A6F9DT70</accession>
<dbReference type="InterPro" id="IPR000330">
    <property type="entry name" value="SNF2_N"/>
</dbReference>
<dbReference type="GO" id="GO:0016787">
    <property type="term" value="F:hydrolase activity"/>
    <property type="evidence" value="ECO:0007669"/>
    <property type="project" value="UniProtKB-KW"/>
</dbReference>
<comment type="similarity">
    <text evidence="7">Belongs to the SNF2/RAD54 helicase family. SMARCAL1 subfamily.</text>
</comment>
<dbReference type="AlphaFoldDB" id="A0A6F9DT70"/>